<dbReference type="Pfam" id="PF10618">
    <property type="entry name" value="Tail_tube"/>
    <property type="match status" value="1"/>
</dbReference>
<dbReference type="RefSeq" id="WP_009112627.1">
    <property type="nucleotide sequence ID" value="NZ_CP034036.1"/>
</dbReference>
<reference evidence="1 3" key="1">
    <citation type="submission" date="2018-04" db="EMBL/GenBank/DDBJ databases">
        <title>Brenneria corticis sp.nov.</title>
        <authorList>
            <person name="Li Y."/>
        </authorList>
    </citation>
    <scope>NUCLEOTIDE SEQUENCE [LARGE SCALE GENOMIC DNA]</scope>
    <source>
        <strain evidence="1 3">LMG 2694</strain>
    </source>
</reference>
<keyword evidence="4" id="KW-1185">Reference proteome</keyword>
<dbReference type="EMBL" id="QDKK01000059">
    <property type="protein sequence ID" value="PWC19061.1"/>
    <property type="molecule type" value="Genomic_DNA"/>
</dbReference>
<gene>
    <name evidence="1" type="ORF">DDT54_22630</name>
    <name evidence="2" type="ORF">EH206_09890</name>
</gene>
<protein>
    <submittedName>
        <fullName evidence="1">Phage tail protein</fullName>
    </submittedName>
</protein>
<dbReference type="OrthoDB" id="5463544at2"/>
<evidence type="ECO:0000313" key="4">
    <source>
        <dbReference type="Proteomes" id="UP000303847"/>
    </source>
</evidence>
<proteinExistence type="predicted"/>
<dbReference type="Proteomes" id="UP000295985">
    <property type="component" value="Unassembled WGS sequence"/>
</dbReference>
<dbReference type="EMBL" id="CP034036">
    <property type="protein sequence ID" value="QCR04457.1"/>
    <property type="molecule type" value="Genomic_DNA"/>
</dbReference>
<dbReference type="Proteomes" id="UP000303847">
    <property type="component" value="Chromosome"/>
</dbReference>
<evidence type="ECO:0000313" key="1">
    <source>
        <dbReference type="EMBL" id="PWC19061.1"/>
    </source>
</evidence>
<accession>A0A2U1UBL4</accession>
<sequence length="122" mass="12901">MADTSNRLAGTAYVTVDGVSIMVAGQFQYRPSGVERASLVGMDGVHGYSEKPTVGFISIQVRDSGGTTVEDFNGMTNVTVTAELANGKTIIGTGLWAVNTQDVESENATFPLRFEGGSVKEY</sequence>
<dbReference type="AlphaFoldDB" id="A0A2U1UBL4"/>
<organism evidence="1 3">
    <name type="scientific">Brenneria nigrifluens DSM 30175 = ATCC 13028</name>
    <dbReference type="NCBI Taxonomy" id="1121120"/>
    <lineage>
        <taxon>Bacteria</taxon>
        <taxon>Pseudomonadati</taxon>
        <taxon>Pseudomonadota</taxon>
        <taxon>Gammaproteobacteria</taxon>
        <taxon>Enterobacterales</taxon>
        <taxon>Pectobacteriaceae</taxon>
        <taxon>Brenneria</taxon>
    </lineage>
</organism>
<name>A0A2U1UBL4_9GAMM</name>
<reference evidence="2 4" key="2">
    <citation type="submission" date="2018-11" db="EMBL/GenBank/DDBJ databases">
        <title>Genome sequences of Brenneria nigrifluens and Brenneria rubrifaciens.</title>
        <authorList>
            <person name="Poret-Peterson A.T."/>
            <person name="McClean A.E."/>
            <person name="Kluepfel D.A."/>
        </authorList>
    </citation>
    <scope>NUCLEOTIDE SEQUENCE [LARGE SCALE GENOMIC DNA]</scope>
    <source>
        <strain evidence="2 4">ATCC 13028</strain>
    </source>
</reference>
<evidence type="ECO:0000313" key="3">
    <source>
        <dbReference type="Proteomes" id="UP000295985"/>
    </source>
</evidence>
<dbReference type="InterPro" id="IPR019596">
    <property type="entry name" value="Phage_Mu_GpM_tail_tub"/>
</dbReference>
<evidence type="ECO:0000313" key="2">
    <source>
        <dbReference type="EMBL" id="QCR04457.1"/>
    </source>
</evidence>